<evidence type="ECO:0000313" key="2">
    <source>
        <dbReference type="EMBL" id="UQX89369.1"/>
    </source>
</evidence>
<dbReference type="Pfam" id="PF03009">
    <property type="entry name" value="GDPD"/>
    <property type="match status" value="1"/>
</dbReference>
<dbReference type="Gene3D" id="2.60.120.560">
    <property type="entry name" value="Exo-inulinase, domain 1"/>
    <property type="match status" value="1"/>
</dbReference>
<dbReference type="InterPro" id="IPR030395">
    <property type="entry name" value="GP_PDE_dom"/>
</dbReference>
<reference evidence="2" key="2">
    <citation type="submission" date="2022-05" db="EMBL/GenBank/DDBJ databases">
        <authorList>
            <person name="Kim J.-S."/>
            <person name="Lee K."/>
            <person name="Suh M."/>
            <person name="Eom M."/>
            <person name="Kim J.-S."/>
            <person name="Kim D.-S."/>
            <person name="Ko S.-H."/>
            <person name="Shin Y."/>
            <person name="Lee J.-S."/>
        </authorList>
    </citation>
    <scope>NUCLEOTIDE SEQUENCE</scope>
    <source>
        <strain evidence="2">N237</strain>
    </source>
</reference>
<dbReference type="PROSITE" id="PS51318">
    <property type="entry name" value="TAT"/>
    <property type="match status" value="1"/>
</dbReference>
<accession>A0ABY4R0T0</accession>
<proteinExistence type="predicted"/>
<dbReference type="InterPro" id="IPR017946">
    <property type="entry name" value="PLC-like_Pdiesterase_TIM-brl"/>
</dbReference>
<dbReference type="PANTHER" id="PTHR46211">
    <property type="entry name" value="GLYCEROPHOSPHORYL DIESTER PHOSPHODIESTERASE"/>
    <property type="match status" value="1"/>
</dbReference>
<dbReference type="Proteomes" id="UP001056336">
    <property type="component" value="Chromosome"/>
</dbReference>
<reference evidence="2" key="1">
    <citation type="journal article" date="2018" name="Int. J. Syst. Evol. Microbiol.">
        <title>Jatrophihabitans telluris sp. nov., isolated from sediment soil of lava forest wetlands and the emended description of the genus Jatrophihabitans.</title>
        <authorList>
            <person name="Lee K.C."/>
            <person name="Suh M.K."/>
            <person name="Eom M.K."/>
            <person name="Kim K.K."/>
            <person name="Kim J.S."/>
            <person name="Kim D.S."/>
            <person name="Ko S.H."/>
            <person name="Shin Y.K."/>
            <person name="Lee J.S."/>
        </authorList>
    </citation>
    <scope>NUCLEOTIDE SEQUENCE</scope>
    <source>
        <strain evidence="2">N237</strain>
    </source>
</reference>
<evidence type="ECO:0000313" key="3">
    <source>
        <dbReference type="Proteomes" id="UP001056336"/>
    </source>
</evidence>
<dbReference type="SUPFAM" id="SSF51695">
    <property type="entry name" value="PLC-like phosphodiesterases"/>
    <property type="match status" value="1"/>
</dbReference>
<name>A0ABY4R0T0_9ACTN</name>
<dbReference type="PANTHER" id="PTHR46211:SF14">
    <property type="entry name" value="GLYCEROPHOSPHODIESTER PHOSPHODIESTERASE"/>
    <property type="match status" value="1"/>
</dbReference>
<dbReference type="CDD" id="cd08556">
    <property type="entry name" value="GDPD"/>
    <property type="match status" value="1"/>
</dbReference>
<dbReference type="PROSITE" id="PS51704">
    <property type="entry name" value="GP_PDE"/>
    <property type="match status" value="1"/>
</dbReference>
<dbReference type="InterPro" id="IPR006311">
    <property type="entry name" value="TAT_signal"/>
</dbReference>
<keyword evidence="3" id="KW-1185">Reference proteome</keyword>
<dbReference type="RefSeq" id="WP_249773265.1">
    <property type="nucleotide sequence ID" value="NZ_CP097332.1"/>
</dbReference>
<evidence type="ECO:0000259" key="1">
    <source>
        <dbReference type="PROSITE" id="PS51704"/>
    </source>
</evidence>
<dbReference type="EMBL" id="CP097332">
    <property type="protein sequence ID" value="UQX89369.1"/>
    <property type="molecule type" value="Genomic_DNA"/>
</dbReference>
<dbReference type="Gene3D" id="3.20.20.190">
    <property type="entry name" value="Phosphatidylinositol (PI) phosphodiesterase"/>
    <property type="match status" value="1"/>
</dbReference>
<gene>
    <name evidence="2" type="ORF">M6D93_05030</name>
</gene>
<organism evidence="2 3">
    <name type="scientific">Jatrophihabitans telluris</name>
    <dbReference type="NCBI Taxonomy" id="2038343"/>
    <lineage>
        <taxon>Bacteria</taxon>
        <taxon>Bacillati</taxon>
        <taxon>Actinomycetota</taxon>
        <taxon>Actinomycetes</taxon>
        <taxon>Jatrophihabitantales</taxon>
        <taxon>Jatrophihabitantaceae</taxon>
        <taxon>Jatrophihabitans</taxon>
    </lineage>
</organism>
<feature type="domain" description="GP-PDE" evidence="1">
    <location>
        <begin position="61"/>
        <end position="305"/>
    </location>
</feature>
<sequence length="508" mass="54916">MPTPVEPNRRAISRRTLLAGGAAAIGGGLLAGAIWEGEHTSPPLPSLGARVRHWQSTRGERYFIAHRGSGDVLPEHSYPAYDAAIAWGAPAMEISTSSTSDGVLVCMHDLTYDRTTNWTGQIHDQPSSVLSRIGIRQPQLGARWLAEPLPAVPLFSEVLKRYGNKAILLVEAKRDADYPAMMAMVKAHGLQDSVMVKAFHTSGVIAKAKKAGYGIFSYLADSDVSAALIGKVARGLDPDRDVLVIPTTSQQQSGPLSADLVRTAVATKVPVWVYPVHRRSEAAYFFDLGVHGVVTSSYHYVSTQGALASQVGWAGRAIESGELTRGPAVPKWAPDWASDGTLTLAVPDNQHFLCLGQLAPLAQSSGGYRVDLQARWNVLPDVLSQHLALVFGHSDDRYYEYQLGDTDGYSAIIQANGLLGLFSHEGGNPAPTQLATPVWTSAVQAGEWMSFRLEVRPDQITWTRSDGATHTVSAADSRFRGGYLHIGREDYQPNSSASFRNLRISPLS</sequence>
<protein>
    <recommendedName>
        <fullName evidence="1">GP-PDE domain-containing protein</fullName>
    </recommendedName>
</protein>